<dbReference type="SUPFAM" id="SSF55424">
    <property type="entry name" value="FAD/NAD-linked reductases, dimerisation (C-terminal) domain"/>
    <property type="match status" value="1"/>
</dbReference>
<keyword evidence="4" id="KW-0560">Oxidoreductase</keyword>
<dbReference type="Proteomes" id="UP001157034">
    <property type="component" value="Unassembled WGS sequence"/>
</dbReference>
<comment type="cofactor">
    <cofactor evidence="1">
        <name>FAD</name>
        <dbReference type="ChEBI" id="CHEBI:57692"/>
    </cofactor>
</comment>
<dbReference type="InterPro" id="IPR023753">
    <property type="entry name" value="FAD/NAD-binding_dom"/>
</dbReference>
<dbReference type="PRINTS" id="PR00411">
    <property type="entry name" value="PNDRDTASEI"/>
</dbReference>
<name>A0ABQ6K8N2_9MICO</name>
<dbReference type="RefSeq" id="WP_284254584.1">
    <property type="nucleotide sequence ID" value="NZ_BAAAQO010000001.1"/>
</dbReference>
<organism evidence="7 8">
    <name type="scientific">Pseudolysinimonas kribbensis</name>
    <dbReference type="NCBI Taxonomy" id="433641"/>
    <lineage>
        <taxon>Bacteria</taxon>
        <taxon>Bacillati</taxon>
        <taxon>Actinomycetota</taxon>
        <taxon>Actinomycetes</taxon>
        <taxon>Micrococcales</taxon>
        <taxon>Microbacteriaceae</taxon>
        <taxon>Pseudolysinimonas</taxon>
    </lineage>
</organism>
<dbReference type="Gene3D" id="3.30.390.30">
    <property type="match status" value="1"/>
</dbReference>
<sequence length="405" mass="42814">MTESIVIIGGGLAAATAAEELRTAGFTGSVRLLAGEQHHPYIRPPLSKAYLTGQDDRDSVFVHPAQWYRDQDVEVSLGAHVDRIDDGRVVLAGGEEVPFDRLLIATGAVPRRLHLPGSDADGIHYLRTLDDSEALKAVLAEPGHHVVVVGSGWIGLELAAAARGAGQDVTVVAPEQVPLAGPLGTELGTMFRELHETNGVTFHLGTGVQGFEAADGHVTGVATEAGVLPADVVIVGVGVAPSTELAEAAGLDIDNGILVDEHLQTSRPGIYAAGDVANAMHPVLGARMRNEHWANAIASGKVAGRSMAGQDAVLDDIPYFYTDQYDLGMEYSGYPPLTRDAEVVIRGDRAARELIAFWVADGRVVAGMNVNIWDVNEEIQRLIRDKVSVTAAQLADPSVELSSLT</sequence>
<evidence type="ECO:0000256" key="3">
    <source>
        <dbReference type="ARBA" id="ARBA00022827"/>
    </source>
</evidence>
<dbReference type="InterPro" id="IPR050446">
    <property type="entry name" value="FAD-oxidoreductase/Apoptosis"/>
</dbReference>
<dbReference type="PANTHER" id="PTHR43557:SF2">
    <property type="entry name" value="RIESKE DOMAIN-CONTAINING PROTEIN-RELATED"/>
    <property type="match status" value="1"/>
</dbReference>
<accession>A0ABQ6K8N2</accession>
<dbReference type="InterPro" id="IPR028202">
    <property type="entry name" value="Reductase_C"/>
</dbReference>
<comment type="caution">
    <text evidence="7">The sequence shown here is derived from an EMBL/GenBank/DDBJ whole genome shotgun (WGS) entry which is preliminary data.</text>
</comment>
<evidence type="ECO:0000259" key="5">
    <source>
        <dbReference type="Pfam" id="PF07992"/>
    </source>
</evidence>
<feature type="domain" description="Reductase C-terminal" evidence="6">
    <location>
        <begin position="319"/>
        <end position="404"/>
    </location>
</feature>
<dbReference type="EMBL" id="BSVB01000001">
    <property type="protein sequence ID" value="GMA95898.1"/>
    <property type="molecule type" value="Genomic_DNA"/>
</dbReference>
<evidence type="ECO:0000256" key="4">
    <source>
        <dbReference type="ARBA" id="ARBA00023002"/>
    </source>
</evidence>
<reference evidence="8" key="1">
    <citation type="journal article" date="2019" name="Int. J. Syst. Evol. Microbiol.">
        <title>The Global Catalogue of Microorganisms (GCM) 10K type strain sequencing project: providing services to taxonomists for standard genome sequencing and annotation.</title>
        <authorList>
            <consortium name="The Broad Institute Genomics Platform"/>
            <consortium name="The Broad Institute Genome Sequencing Center for Infectious Disease"/>
            <person name="Wu L."/>
            <person name="Ma J."/>
        </authorList>
    </citation>
    <scope>NUCLEOTIDE SEQUENCE [LARGE SCALE GENOMIC DNA]</scope>
    <source>
        <strain evidence="8">NBRC 108894</strain>
    </source>
</reference>
<keyword evidence="8" id="KW-1185">Reference proteome</keyword>
<keyword evidence="2" id="KW-0285">Flavoprotein</keyword>
<evidence type="ECO:0000313" key="8">
    <source>
        <dbReference type="Proteomes" id="UP001157034"/>
    </source>
</evidence>
<evidence type="ECO:0000259" key="6">
    <source>
        <dbReference type="Pfam" id="PF14759"/>
    </source>
</evidence>
<dbReference type="PANTHER" id="PTHR43557">
    <property type="entry name" value="APOPTOSIS-INDUCING FACTOR 1"/>
    <property type="match status" value="1"/>
</dbReference>
<gene>
    <name evidence="7" type="ORF">GCM10025881_27220</name>
</gene>
<dbReference type="InterPro" id="IPR016156">
    <property type="entry name" value="FAD/NAD-linked_Rdtase_dimer_sf"/>
</dbReference>
<keyword evidence="3" id="KW-0274">FAD</keyword>
<dbReference type="InterPro" id="IPR036188">
    <property type="entry name" value="FAD/NAD-bd_sf"/>
</dbReference>
<dbReference type="Pfam" id="PF14759">
    <property type="entry name" value="Reductase_C"/>
    <property type="match status" value="1"/>
</dbReference>
<dbReference type="Gene3D" id="3.50.50.60">
    <property type="entry name" value="FAD/NAD(P)-binding domain"/>
    <property type="match status" value="2"/>
</dbReference>
<dbReference type="Pfam" id="PF07992">
    <property type="entry name" value="Pyr_redox_2"/>
    <property type="match status" value="1"/>
</dbReference>
<dbReference type="SUPFAM" id="SSF51905">
    <property type="entry name" value="FAD/NAD(P)-binding domain"/>
    <property type="match status" value="1"/>
</dbReference>
<evidence type="ECO:0000256" key="1">
    <source>
        <dbReference type="ARBA" id="ARBA00001974"/>
    </source>
</evidence>
<proteinExistence type="predicted"/>
<evidence type="ECO:0000313" key="7">
    <source>
        <dbReference type="EMBL" id="GMA95898.1"/>
    </source>
</evidence>
<protein>
    <submittedName>
        <fullName evidence="7">Ferredoxin</fullName>
    </submittedName>
</protein>
<evidence type="ECO:0000256" key="2">
    <source>
        <dbReference type="ARBA" id="ARBA00022630"/>
    </source>
</evidence>
<dbReference type="PRINTS" id="PR00368">
    <property type="entry name" value="FADPNR"/>
</dbReference>
<feature type="domain" description="FAD/NAD(P)-binding" evidence="5">
    <location>
        <begin position="4"/>
        <end position="300"/>
    </location>
</feature>